<feature type="region of interest" description="Disordered" evidence="2">
    <location>
        <begin position="1"/>
        <end position="26"/>
    </location>
</feature>
<sequence>MAKNEALFFGESVDRDKDDEDSARRQRFFSEPSKFATVVGQVVAPKKHDVFQTLQETLGVLKDEAEVSRDSHKKEGLWCHPFEIPRHPIEQIELKNEEIALQRQQSKMIESLTPDDFTEIEQVMKKDKEDPVVHSGERLPFYQKLSISGGDISGVSIDELQQAAKLLVEALFIRSKYMALSMQSFCPTTARKLKTVHADFDVDSHYFHLRKNSSNEELEETCFQPYSVQSPYDIDIPGDCGYLFDMSDGVIQITACKRDSTSNVTVNEDAKPVMHPGPNLQEFFADQNILLALSTHGPIKSFAHRRLKYLDSRYSLHSLLNENRELAAMIDVPHRDFYNVRKVDTHVHAASCMNHKHLLRFIKGR</sequence>
<proteinExistence type="inferred from homology"/>
<dbReference type="GO" id="GO:0032264">
    <property type="term" value="P:IMP salvage"/>
    <property type="evidence" value="ECO:0007669"/>
    <property type="project" value="InterPro"/>
</dbReference>
<dbReference type="PANTHER" id="PTHR11359:SF0">
    <property type="entry name" value="AMP DEAMINASE"/>
    <property type="match status" value="1"/>
</dbReference>
<dbReference type="SUPFAM" id="SSF51556">
    <property type="entry name" value="Metallo-dependent hydrolases"/>
    <property type="match status" value="1"/>
</dbReference>
<dbReference type="AlphaFoldDB" id="A0A9W9YDJ3"/>
<evidence type="ECO:0000313" key="4">
    <source>
        <dbReference type="Proteomes" id="UP001163046"/>
    </source>
</evidence>
<name>A0A9W9YDJ3_9CNID</name>
<dbReference type="GO" id="GO:0046033">
    <property type="term" value="P:AMP metabolic process"/>
    <property type="evidence" value="ECO:0007669"/>
    <property type="project" value="TreeGrafter"/>
</dbReference>
<evidence type="ECO:0000313" key="3">
    <source>
        <dbReference type="EMBL" id="KAJ7333077.1"/>
    </source>
</evidence>
<accession>A0A9W9YDJ3</accession>
<protein>
    <submittedName>
        <fullName evidence="3">AMP deaminase 3</fullName>
        <ecNumber evidence="3">3.5.4.6</ecNumber>
    </submittedName>
</protein>
<reference evidence="3" key="1">
    <citation type="submission" date="2023-01" db="EMBL/GenBank/DDBJ databases">
        <title>Genome assembly of the deep-sea coral Lophelia pertusa.</title>
        <authorList>
            <person name="Herrera S."/>
            <person name="Cordes E."/>
        </authorList>
    </citation>
    <scope>NUCLEOTIDE SEQUENCE</scope>
    <source>
        <strain evidence="3">USNM1676648</strain>
        <tissue evidence="3">Polyp</tissue>
    </source>
</reference>
<dbReference type="GO" id="GO:0003876">
    <property type="term" value="F:AMP deaminase activity"/>
    <property type="evidence" value="ECO:0007669"/>
    <property type="project" value="UniProtKB-EC"/>
</dbReference>
<dbReference type="EMBL" id="MU827787">
    <property type="protein sequence ID" value="KAJ7333077.1"/>
    <property type="molecule type" value="Genomic_DNA"/>
</dbReference>
<evidence type="ECO:0000256" key="1">
    <source>
        <dbReference type="ARBA" id="ARBA00006676"/>
    </source>
</evidence>
<dbReference type="EC" id="3.5.4.6" evidence="3"/>
<keyword evidence="4" id="KW-1185">Reference proteome</keyword>
<comment type="caution">
    <text evidence="3">The sequence shown here is derived from an EMBL/GenBank/DDBJ whole genome shotgun (WGS) entry which is preliminary data.</text>
</comment>
<dbReference type="Pfam" id="PF19326">
    <property type="entry name" value="AMP_deaminase"/>
    <property type="match status" value="1"/>
</dbReference>
<dbReference type="InterPro" id="IPR006329">
    <property type="entry name" value="AMPD"/>
</dbReference>
<organism evidence="3 4">
    <name type="scientific">Desmophyllum pertusum</name>
    <dbReference type="NCBI Taxonomy" id="174260"/>
    <lineage>
        <taxon>Eukaryota</taxon>
        <taxon>Metazoa</taxon>
        <taxon>Cnidaria</taxon>
        <taxon>Anthozoa</taxon>
        <taxon>Hexacorallia</taxon>
        <taxon>Scleractinia</taxon>
        <taxon>Caryophylliina</taxon>
        <taxon>Caryophylliidae</taxon>
        <taxon>Desmophyllum</taxon>
    </lineage>
</organism>
<comment type="similarity">
    <text evidence="1">Belongs to the metallo-dependent hydrolases superfamily. Adenosine and AMP deaminases family.</text>
</comment>
<evidence type="ECO:0000256" key="2">
    <source>
        <dbReference type="SAM" id="MobiDB-lite"/>
    </source>
</evidence>
<dbReference type="OrthoDB" id="1723809at2759"/>
<keyword evidence="3" id="KW-0378">Hydrolase</keyword>
<gene>
    <name evidence="3" type="primary">AMPD3_1</name>
    <name evidence="3" type="ORF">OS493_018247</name>
</gene>
<dbReference type="Proteomes" id="UP001163046">
    <property type="component" value="Unassembled WGS sequence"/>
</dbReference>
<dbReference type="PANTHER" id="PTHR11359">
    <property type="entry name" value="AMP DEAMINASE"/>
    <property type="match status" value="1"/>
</dbReference>
<dbReference type="Gene3D" id="3.20.20.140">
    <property type="entry name" value="Metal-dependent hydrolases"/>
    <property type="match status" value="1"/>
</dbReference>
<dbReference type="InterPro" id="IPR032466">
    <property type="entry name" value="Metal_Hydrolase"/>
</dbReference>
<dbReference type="GO" id="GO:0005829">
    <property type="term" value="C:cytosol"/>
    <property type="evidence" value="ECO:0007669"/>
    <property type="project" value="TreeGrafter"/>
</dbReference>